<dbReference type="InterPro" id="IPR032720">
    <property type="entry name" value="Cys_rich_CWC"/>
</dbReference>
<evidence type="ECO:0000313" key="1">
    <source>
        <dbReference type="EMBL" id="MBL0421404.1"/>
    </source>
</evidence>
<evidence type="ECO:0000313" key="2">
    <source>
        <dbReference type="Proteomes" id="UP000613011"/>
    </source>
</evidence>
<comment type="caution">
    <text evidence="1">The sequence shown here is derived from an EMBL/GenBank/DDBJ whole genome shotgun (WGS) entry which is preliminary data.</text>
</comment>
<reference evidence="1" key="1">
    <citation type="submission" date="2021-01" db="EMBL/GenBank/DDBJ databases">
        <title>Ramlibacter sp. strain AW1 16S ribosomal RNA gene Genome sequencing and assembly.</title>
        <authorList>
            <person name="Kang M."/>
        </authorList>
    </citation>
    <scope>NUCLEOTIDE SEQUENCE</scope>
    <source>
        <strain evidence="1">AW1</strain>
    </source>
</reference>
<organism evidence="1 2">
    <name type="scientific">Ramlibacter aurantiacus</name>
    <dbReference type="NCBI Taxonomy" id="2801330"/>
    <lineage>
        <taxon>Bacteria</taxon>
        <taxon>Pseudomonadati</taxon>
        <taxon>Pseudomonadota</taxon>
        <taxon>Betaproteobacteria</taxon>
        <taxon>Burkholderiales</taxon>
        <taxon>Comamonadaceae</taxon>
        <taxon>Ramlibacter</taxon>
    </lineage>
</organism>
<protein>
    <submittedName>
        <fullName evidence="1">Cysteine-rich CWC family protein</fullName>
    </submittedName>
</protein>
<dbReference type="AlphaFoldDB" id="A0A936ZH96"/>
<proteinExistence type="predicted"/>
<keyword evidence="2" id="KW-1185">Reference proteome</keyword>
<gene>
    <name evidence="1" type="ORF">JI739_13675</name>
</gene>
<dbReference type="Pfam" id="PF14375">
    <property type="entry name" value="Cys_rich_CWC"/>
    <property type="match status" value="1"/>
</dbReference>
<name>A0A936ZH96_9BURK</name>
<dbReference type="EMBL" id="JAEQNA010000004">
    <property type="protein sequence ID" value="MBL0421404.1"/>
    <property type="molecule type" value="Genomic_DNA"/>
</dbReference>
<dbReference type="RefSeq" id="WP_201684466.1">
    <property type="nucleotide sequence ID" value="NZ_JAEQNA010000004.1"/>
</dbReference>
<accession>A0A936ZH96</accession>
<sequence length="79" mass="8410">MPDLPLSVRPDTCPLCGGPNGCAVEVARARGEPPPASCWCTAQRFSPDLLARVPGQARRRACICPHCVQAPPEHPQAPQ</sequence>
<dbReference type="Proteomes" id="UP000613011">
    <property type="component" value="Unassembled WGS sequence"/>
</dbReference>